<dbReference type="GO" id="GO:0003954">
    <property type="term" value="F:NADH dehydrogenase activity"/>
    <property type="evidence" value="ECO:0007669"/>
    <property type="project" value="TreeGrafter"/>
</dbReference>
<dbReference type="PANTHER" id="PTHR10371:SF3">
    <property type="entry name" value="NADH DEHYDROGENASE [UBIQUINONE] FLAVOPROTEIN 2, MITOCHONDRIAL"/>
    <property type="match status" value="1"/>
</dbReference>
<evidence type="ECO:0000256" key="3">
    <source>
        <dbReference type="ARBA" id="ARBA00022723"/>
    </source>
</evidence>
<dbReference type="InterPro" id="IPR002023">
    <property type="entry name" value="NuoE-like"/>
</dbReference>
<dbReference type="GO" id="GO:0051537">
    <property type="term" value="F:2 iron, 2 sulfur cluster binding"/>
    <property type="evidence" value="ECO:0007669"/>
    <property type="project" value="UniProtKB-KW"/>
</dbReference>
<dbReference type="Proteomes" id="UP000192906">
    <property type="component" value="Unassembled WGS sequence"/>
</dbReference>
<evidence type="ECO:0000256" key="2">
    <source>
        <dbReference type="ARBA" id="ARBA00022714"/>
    </source>
</evidence>
<dbReference type="InterPro" id="IPR041921">
    <property type="entry name" value="NuoE_N"/>
</dbReference>
<gene>
    <name evidence="8" type="ORF">SAMN06295933_1769</name>
</gene>
<feature type="binding site" evidence="7">
    <location>
        <position position="121"/>
    </location>
    <ligand>
        <name>[2Fe-2S] cluster</name>
        <dbReference type="ChEBI" id="CHEBI:190135"/>
    </ligand>
</feature>
<reference evidence="9" key="1">
    <citation type="submission" date="2017-04" db="EMBL/GenBank/DDBJ databases">
        <authorList>
            <person name="Varghese N."/>
            <person name="Submissions S."/>
        </authorList>
    </citation>
    <scope>NUCLEOTIDE SEQUENCE [LARGE SCALE GENOMIC DNA]</scope>
    <source>
        <strain evidence="9">K3S</strain>
    </source>
</reference>
<evidence type="ECO:0000256" key="4">
    <source>
        <dbReference type="ARBA" id="ARBA00023004"/>
    </source>
</evidence>
<evidence type="ECO:0000313" key="9">
    <source>
        <dbReference type="Proteomes" id="UP000192906"/>
    </source>
</evidence>
<evidence type="ECO:0000256" key="6">
    <source>
        <dbReference type="ARBA" id="ARBA00034078"/>
    </source>
</evidence>
<dbReference type="PROSITE" id="PS01099">
    <property type="entry name" value="COMPLEX1_24K"/>
    <property type="match status" value="1"/>
</dbReference>
<keyword evidence="9" id="KW-1185">Reference proteome</keyword>
<comment type="cofactor">
    <cofactor evidence="7">
        <name>[2Fe-2S] cluster</name>
        <dbReference type="ChEBI" id="CHEBI:190135"/>
    </cofactor>
    <text evidence="7">Binds 1 [2Fe-2S] cluster.</text>
</comment>
<accession>A0A1X7DD92</accession>
<dbReference type="Pfam" id="PF01257">
    <property type="entry name" value="2Fe-2S_thioredx"/>
    <property type="match status" value="1"/>
</dbReference>
<name>A0A1X7DD92_9BACT</name>
<comment type="similarity">
    <text evidence="1">Belongs to the complex I 24 kDa subunit family.</text>
</comment>
<dbReference type="SUPFAM" id="SSF52833">
    <property type="entry name" value="Thioredoxin-like"/>
    <property type="match status" value="1"/>
</dbReference>
<evidence type="ECO:0000256" key="7">
    <source>
        <dbReference type="PIRSR" id="PIRSR000216-1"/>
    </source>
</evidence>
<sequence length="166" mass="19083">MLPQELETTIQDLVKNAEHVEEKLIDIIFLLQRHYSYFSDEAMAHAARLTGKTLVELEELATFYDFIYREPLGRFVIHVCDGVTCWMHHENGLFDYLCRKLSVKLGETTEDGLFTILPTACLGNCHNAPAMLINGKHYGRLTPEKVDCILDELRENHDTIELSVCR</sequence>
<dbReference type="STRING" id="1519643.SAMN06295933_1769"/>
<feature type="binding site" evidence="7">
    <location>
        <position position="80"/>
    </location>
    <ligand>
        <name>[2Fe-2S] cluster</name>
        <dbReference type="ChEBI" id="CHEBI:190135"/>
    </ligand>
</feature>
<protein>
    <submittedName>
        <fullName evidence="8">NADH-quinone oxidoreductase subunit E</fullName>
    </submittedName>
</protein>
<dbReference type="NCBIfam" id="NF005722">
    <property type="entry name" value="PRK07539.1-2"/>
    <property type="match status" value="1"/>
</dbReference>
<evidence type="ECO:0000256" key="5">
    <source>
        <dbReference type="ARBA" id="ARBA00023014"/>
    </source>
</evidence>
<dbReference type="CDD" id="cd03064">
    <property type="entry name" value="TRX_Fd_NuoE"/>
    <property type="match status" value="1"/>
</dbReference>
<evidence type="ECO:0000256" key="1">
    <source>
        <dbReference type="ARBA" id="ARBA00010643"/>
    </source>
</evidence>
<dbReference type="RefSeq" id="WP_085101377.1">
    <property type="nucleotide sequence ID" value="NZ_FWZU01000003.1"/>
</dbReference>
<dbReference type="Gene3D" id="1.10.10.1590">
    <property type="entry name" value="NADH-quinone oxidoreductase subunit E"/>
    <property type="match status" value="1"/>
</dbReference>
<dbReference type="PANTHER" id="PTHR10371">
    <property type="entry name" value="NADH DEHYDROGENASE UBIQUINONE FLAVOPROTEIN 2, MITOCHONDRIAL"/>
    <property type="match status" value="1"/>
</dbReference>
<feature type="binding site" evidence="7">
    <location>
        <position position="125"/>
    </location>
    <ligand>
        <name>[2Fe-2S] cluster</name>
        <dbReference type="ChEBI" id="CHEBI:190135"/>
    </ligand>
</feature>
<dbReference type="InterPro" id="IPR036249">
    <property type="entry name" value="Thioredoxin-like_sf"/>
</dbReference>
<keyword evidence="3 7" id="KW-0479">Metal-binding</keyword>
<dbReference type="EMBL" id="FWZU01000003">
    <property type="protein sequence ID" value="SMF13350.1"/>
    <property type="molecule type" value="Genomic_DNA"/>
</dbReference>
<keyword evidence="2 7" id="KW-0001">2Fe-2S</keyword>
<dbReference type="GO" id="GO:0046872">
    <property type="term" value="F:metal ion binding"/>
    <property type="evidence" value="ECO:0007669"/>
    <property type="project" value="UniProtKB-KW"/>
</dbReference>
<feature type="binding site" evidence="7">
    <location>
        <position position="85"/>
    </location>
    <ligand>
        <name>[2Fe-2S] cluster</name>
        <dbReference type="ChEBI" id="CHEBI:190135"/>
    </ligand>
</feature>
<keyword evidence="5 7" id="KW-0411">Iron-sulfur</keyword>
<dbReference type="PIRSF" id="PIRSF000216">
    <property type="entry name" value="NADH_DH_24kDa"/>
    <property type="match status" value="1"/>
</dbReference>
<comment type="cofactor">
    <cofactor evidence="6">
        <name>[2Fe-2S] cluster</name>
        <dbReference type="ChEBI" id="CHEBI:190135"/>
    </cofactor>
</comment>
<dbReference type="OrthoDB" id="9807941at2"/>
<dbReference type="AlphaFoldDB" id="A0A1X7DD92"/>
<keyword evidence="4 7" id="KW-0408">Iron</keyword>
<dbReference type="InterPro" id="IPR042128">
    <property type="entry name" value="NuoE_dom"/>
</dbReference>
<dbReference type="Gene3D" id="3.40.30.10">
    <property type="entry name" value="Glutaredoxin"/>
    <property type="match status" value="1"/>
</dbReference>
<proteinExistence type="inferred from homology"/>
<organism evidence="8 9">
    <name type="scientific">Desulfovibrio gilichinskyi</name>
    <dbReference type="NCBI Taxonomy" id="1519643"/>
    <lineage>
        <taxon>Bacteria</taxon>
        <taxon>Pseudomonadati</taxon>
        <taxon>Thermodesulfobacteriota</taxon>
        <taxon>Desulfovibrionia</taxon>
        <taxon>Desulfovibrionales</taxon>
        <taxon>Desulfovibrionaceae</taxon>
        <taxon>Desulfovibrio</taxon>
    </lineage>
</organism>
<evidence type="ECO:0000313" key="8">
    <source>
        <dbReference type="EMBL" id="SMF13350.1"/>
    </source>
</evidence>